<feature type="domain" description="MbtH-like" evidence="1">
    <location>
        <begin position="3"/>
        <end position="52"/>
    </location>
</feature>
<organism evidence="2 3">
    <name type="scientific">Acrocarpospora corrugata</name>
    <dbReference type="NCBI Taxonomy" id="35763"/>
    <lineage>
        <taxon>Bacteria</taxon>
        <taxon>Bacillati</taxon>
        <taxon>Actinomycetota</taxon>
        <taxon>Actinomycetes</taxon>
        <taxon>Streptosporangiales</taxon>
        <taxon>Streptosporangiaceae</taxon>
        <taxon>Acrocarpospora</taxon>
    </lineage>
</organism>
<evidence type="ECO:0000313" key="2">
    <source>
        <dbReference type="EMBL" id="GES05746.1"/>
    </source>
</evidence>
<dbReference type="InterPro" id="IPR037407">
    <property type="entry name" value="MLP_fam"/>
</dbReference>
<dbReference type="InterPro" id="IPR038020">
    <property type="entry name" value="MbtH-like_sf"/>
</dbReference>
<reference evidence="2 3" key="1">
    <citation type="submission" date="2019-10" db="EMBL/GenBank/DDBJ databases">
        <title>Whole genome shotgun sequence of Acrocarpospora corrugata NBRC 13972.</title>
        <authorList>
            <person name="Ichikawa N."/>
            <person name="Kimura A."/>
            <person name="Kitahashi Y."/>
            <person name="Komaki H."/>
            <person name="Oguchi A."/>
        </authorList>
    </citation>
    <scope>NUCLEOTIDE SEQUENCE [LARGE SCALE GENOMIC DNA]</scope>
    <source>
        <strain evidence="2 3">NBRC 13972</strain>
    </source>
</reference>
<dbReference type="GO" id="GO:0005829">
    <property type="term" value="C:cytosol"/>
    <property type="evidence" value="ECO:0007669"/>
    <property type="project" value="TreeGrafter"/>
</dbReference>
<dbReference type="GO" id="GO:0019290">
    <property type="term" value="P:siderophore biosynthetic process"/>
    <property type="evidence" value="ECO:0007669"/>
    <property type="project" value="TreeGrafter"/>
</dbReference>
<dbReference type="EMBL" id="BLAD01000111">
    <property type="protein sequence ID" value="GES05746.1"/>
    <property type="molecule type" value="Genomic_DNA"/>
</dbReference>
<comment type="caution">
    <text evidence="2">The sequence shown here is derived from an EMBL/GenBank/DDBJ whole genome shotgun (WGS) entry which is preliminary data.</text>
</comment>
<dbReference type="AlphaFoldDB" id="A0A5M3WAA6"/>
<keyword evidence="3" id="KW-1185">Reference proteome</keyword>
<protein>
    <submittedName>
        <fullName evidence="2">Protein mbtH</fullName>
    </submittedName>
</protein>
<name>A0A5M3WAA6_9ACTN</name>
<dbReference type="SUPFAM" id="SSF160582">
    <property type="entry name" value="MbtH-like"/>
    <property type="match status" value="1"/>
</dbReference>
<proteinExistence type="predicted"/>
<dbReference type="Gene3D" id="3.90.820.10">
    <property type="entry name" value="Structural Genomics, Unknown Function 30-nov-00 1gh9 Mol_id"/>
    <property type="match status" value="1"/>
</dbReference>
<dbReference type="PANTHER" id="PTHR38444:SF1">
    <property type="entry name" value="ENTEROBACTIN BIOSYNTHESIS PROTEIN YBDZ"/>
    <property type="match status" value="1"/>
</dbReference>
<dbReference type="PANTHER" id="PTHR38444">
    <property type="entry name" value="ENTEROBACTIN BIOSYNTHESIS PROTEIN YBDZ"/>
    <property type="match status" value="1"/>
</dbReference>
<dbReference type="OrthoDB" id="7584480at2"/>
<accession>A0A5M3WAA6</accession>
<dbReference type="SMART" id="SM00923">
    <property type="entry name" value="MbtH"/>
    <property type="match status" value="1"/>
</dbReference>
<evidence type="ECO:0000259" key="1">
    <source>
        <dbReference type="SMART" id="SM00923"/>
    </source>
</evidence>
<gene>
    <name evidence="2" type="ORF">Acor_78150</name>
</gene>
<dbReference type="RefSeq" id="WP_155341722.1">
    <property type="nucleotide sequence ID" value="NZ_BAAABN010000009.1"/>
</dbReference>
<sequence>MTNPFERDDIRHLVLVNHEVQYSLWPTIADVPEGWSVVFEGTRQECLDYVEANWTETRPRSLVLSMEGRT</sequence>
<evidence type="ECO:0000313" key="3">
    <source>
        <dbReference type="Proteomes" id="UP000334990"/>
    </source>
</evidence>
<dbReference type="Proteomes" id="UP000334990">
    <property type="component" value="Unassembled WGS sequence"/>
</dbReference>
<dbReference type="InterPro" id="IPR005153">
    <property type="entry name" value="MbtH-like_dom"/>
</dbReference>
<dbReference type="Pfam" id="PF03621">
    <property type="entry name" value="MbtH"/>
    <property type="match status" value="1"/>
</dbReference>